<gene>
    <name evidence="3" type="ORF">MECH1_V1_2564</name>
</gene>
<dbReference type="InterPro" id="IPR013154">
    <property type="entry name" value="ADH-like_N"/>
</dbReference>
<dbReference type="Gene3D" id="3.40.50.720">
    <property type="entry name" value="NAD(P)-binding Rossmann-like Domain"/>
    <property type="match status" value="1"/>
</dbReference>
<name>A0ABM9NL25_9GAMM</name>
<dbReference type="SUPFAM" id="SSF50129">
    <property type="entry name" value="GroES-like"/>
    <property type="match status" value="1"/>
</dbReference>
<accession>A0ABM9NL25</accession>
<dbReference type="SMART" id="SM00829">
    <property type="entry name" value="PKS_ER"/>
    <property type="match status" value="1"/>
</dbReference>
<dbReference type="Proteomes" id="UP001497493">
    <property type="component" value="Chromosome"/>
</dbReference>
<dbReference type="SUPFAM" id="SSF51735">
    <property type="entry name" value="NAD(P)-binding Rossmann-fold domains"/>
    <property type="match status" value="1"/>
</dbReference>
<evidence type="ECO:0000313" key="3">
    <source>
        <dbReference type="EMBL" id="CAL1241340.1"/>
    </source>
</evidence>
<dbReference type="InterPro" id="IPR036291">
    <property type="entry name" value="NAD(P)-bd_dom_sf"/>
</dbReference>
<sequence>MKAVLMTRPGGPEVLELRDIAEPVITLPTQIKVRLKAAGVNPVDTKLRRNGLLYPDALPAVLGCDGAGEVVAVGEEVRRFQVGDRVWFCNGGLGGEPGNYAQYTVLDQRWAAPIPQSLDFQEAAAGPLVLITAWGMLYDRARLQAGQTVLIHGGTGGVGHVALQLAKLRGARVLTTVGSAEHAERALQWGADQTINYQEQDFVAEVNALTGGAGADVVVELVNPEVFRRSIECTAHFGDLVTLLDPGAFSCQEARARNLRIGFELMLTPMLRKLDTARDHQVEILQRCSELIDQGRLRLHVSHVFPLEEAAAAHRQVESGHTVGKVVLSIP</sequence>
<protein>
    <submittedName>
        <fullName evidence="3">NADPH2:quinone reductase</fullName>
    </submittedName>
</protein>
<feature type="domain" description="Enoyl reductase (ER)" evidence="2">
    <location>
        <begin position="10"/>
        <end position="328"/>
    </location>
</feature>
<dbReference type="InterPro" id="IPR011032">
    <property type="entry name" value="GroES-like_sf"/>
</dbReference>
<organism evidence="3 4">
    <name type="scientific">Candidatus Methylocalor cossyra</name>
    <dbReference type="NCBI Taxonomy" id="3108543"/>
    <lineage>
        <taxon>Bacteria</taxon>
        <taxon>Pseudomonadati</taxon>
        <taxon>Pseudomonadota</taxon>
        <taxon>Gammaproteobacteria</taxon>
        <taxon>Methylococcales</taxon>
        <taxon>Methylococcaceae</taxon>
        <taxon>Candidatus Methylocalor</taxon>
    </lineage>
</organism>
<evidence type="ECO:0000256" key="1">
    <source>
        <dbReference type="ARBA" id="ARBA00022857"/>
    </source>
</evidence>
<dbReference type="InterPro" id="IPR051603">
    <property type="entry name" value="Zinc-ADH_QOR/CCCR"/>
</dbReference>
<dbReference type="PANTHER" id="PTHR44154">
    <property type="entry name" value="QUINONE OXIDOREDUCTASE"/>
    <property type="match status" value="1"/>
</dbReference>
<evidence type="ECO:0000259" key="2">
    <source>
        <dbReference type="SMART" id="SM00829"/>
    </source>
</evidence>
<dbReference type="Pfam" id="PF13602">
    <property type="entry name" value="ADH_zinc_N_2"/>
    <property type="match status" value="1"/>
</dbReference>
<dbReference type="Pfam" id="PF08240">
    <property type="entry name" value="ADH_N"/>
    <property type="match status" value="1"/>
</dbReference>
<dbReference type="InterPro" id="IPR020843">
    <property type="entry name" value="ER"/>
</dbReference>
<dbReference type="RefSeq" id="WP_348757865.1">
    <property type="nucleotide sequence ID" value="NZ_OZ026884.1"/>
</dbReference>
<keyword evidence="4" id="KW-1185">Reference proteome</keyword>
<keyword evidence="1" id="KW-0521">NADP</keyword>
<evidence type="ECO:0000313" key="4">
    <source>
        <dbReference type="Proteomes" id="UP001497493"/>
    </source>
</evidence>
<dbReference type="Gene3D" id="3.90.180.10">
    <property type="entry name" value="Medium-chain alcohol dehydrogenases, catalytic domain"/>
    <property type="match status" value="1"/>
</dbReference>
<proteinExistence type="predicted"/>
<dbReference type="CDD" id="cd08272">
    <property type="entry name" value="MDR6"/>
    <property type="match status" value="1"/>
</dbReference>
<dbReference type="PANTHER" id="PTHR44154:SF1">
    <property type="entry name" value="QUINONE OXIDOREDUCTASE"/>
    <property type="match status" value="1"/>
</dbReference>
<dbReference type="EMBL" id="OZ026884">
    <property type="protein sequence ID" value="CAL1241340.1"/>
    <property type="molecule type" value="Genomic_DNA"/>
</dbReference>
<reference evidence="3 4" key="1">
    <citation type="submission" date="2024-04" db="EMBL/GenBank/DDBJ databases">
        <authorList>
            <person name="Cremers G."/>
        </authorList>
    </citation>
    <scope>NUCLEOTIDE SEQUENCE [LARGE SCALE GENOMIC DNA]</scope>
    <source>
        <strain evidence="3">MeCH1-AG</strain>
    </source>
</reference>